<dbReference type="SUPFAM" id="SSF53254">
    <property type="entry name" value="Phosphoglycerate mutase-like"/>
    <property type="match status" value="1"/>
</dbReference>
<protein>
    <recommendedName>
        <fullName evidence="3">Histidine phosphatase family protein</fullName>
    </recommendedName>
</protein>
<evidence type="ECO:0000313" key="1">
    <source>
        <dbReference type="EMBL" id="PIU16307.1"/>
    </source>
</evidence>
<dbReference type="AlphaFoldDB" id="A0A2M6XV08"/>
<dbReference type="Gene3D" id="3.40.50.1240">
    <property type="entry name" value="Phosphoglycerate mutase-like"/>
    <property type="match status" value="1"/>
</dbReference>
<name>A0A2M6XV08_9BACT</name>
<accession>A0A2M6XV08</accession>
<comment type="caution">
    <text evidence="1">The sequence shown here is derived from an EMBL/GenBank/DDBJ whole genome shotgun (WGS) entry which is preliminary data.</text>
</comment>
<dbReference type="EMBL" id="PEXQ01000017">
    <property type="protein sequence ID" value="PIU16307.1"/>
    <property type="molecule type" value="Genomic_DNA"/>
</dbReference>
<dbReference type="InterPro" id="IPR013078">
    <property type="entry name" value="His_Pase_superF_clade-1"/>
</dbReference>
<evidence type="ECO:0008006" key="3">
    <source>
        <dbReference type="Google" id="ProtNLM"/>
    </source>
</evidence>
<dbReference type="Pfam" id="PF00300">
    <property type="entry name" value="His_Phos_1"/>
    <property type="match status" value="1"/>
</dbReference>
<gene>
    <name evidence="1" type="ORF">COT20_00565</name>
</gene>
<dbReference type="Proteomes" id="UP000229784">
    <property type="component" value="Unassembled WGS sequence"/>
</dbReference>
<proteinExistence type="predicted"/>
<organism evidence="1 2">
    <name type="scientific">bacterium (Candidatus Gribaldobacteria) CG08_land_8_20_14_0_20_39_15</name>
    <dbReference type="NCBI Taxonomy" id="2014273"/>
    <lineage>
        <taxon>Bacteria</taxon>
        <taxon>Candidatus Gribaldobacteria</taxon>
    </lineage>
</organism>
<evidence type="ECO:0000313" key="2">
    <source>
        <dbReference type="Proteomes" id="UP000229784"/>
    </source>
</evidence>
<dbReference type="CDD" id="cd07067">
    <property type="entry name" value="HP_PGM_like"/>
    <property type="match status" value="1"/>
</dbReference>
<dbReference type="InterPro" id="IPR029033">
    <property type="entry name" value="His_PPase_superfam"/>
</dbReference>
<reference evidence="2" key="1">
    <citation type="submission" date="2017-09" db="EMBL/GenBank/DDBJ databases">
        <title>Depth-based differentiation of microbial function through sediment-hosted aquifers and enrichment of novel symbionts in the deep terrestrial subsurface.</title>
        <authorList>
            <person name="Probst A.J."/>
            <person name="Ladd B."/>
            <person name="Jarett J.K."/>
            <person name="Geller-Mcgrath D.E."/>
            <person name="Sieber C.M.K."/>
            <person name="Emerson J.B."/>
            <person name="Anantharaman K."/>
            <person name="Thomas B.C."/>
            <person name="Malmstrom R."/>
            <person name="Stieglmeier M."/>
            <person name="Klingl A."/>
            <person name="Woyke T."/>
            <person name="Ryan C.M."/>
            <person name="Banfield J.F."/>
        </authorList>
    </citation>
    <scope>NUCLEOTIDE SEQUENCE [LARGE SCALE GENOMIC DNA]</scope>
</reference>
<sequence>MVVDQHFDVVFCSDLKRAVDSAEFGFRDKYKIISDARLRECNYGDFNQKPEAFKADMTRFINAPFPNSESYRDVEKRMADFLNFLRENYIGQDIAIVAHQAPQLVLDVLLKGKTWLQAIAEDWRNKKAWQPGWVYELN</sequence>